<evidence type="ECO:0000256" key="5">
    <source>
        <dbReference type="ARBA" id="ARBA00022806"/>
    </source>
</evidence>
<evidence type="ECO:0000256" key="10">
    <source>
        <dbReference type="RuleBase" id="RU000492"/>
    </source>
</evidence>
<feature type="domain" description="DEAD-box RNA helicase Q" evidence="14">
    <location>
        <begin position="2"/>
        <end position="30"/>
    </location>
</feature>
<dbReference type="SMART" id="SM00490">
    <property type="entry name" value="HELICc"/>
    <property type="match status" value="1"/>
</dbReference>
<dbReference type="GO" id="GO:0005524">
    <property type="term" value="F:ATP binding"/>
    <property type="evidence" value="ECO:0007669"/>
    <property type="project" value="UniProtKB-KW"/>
</dbReference>
<feature type="domain" description="B30.2/SPRY" evidence="11">
    <location>
        <begin position="61"/>
        <end position="261"/>
    </location>
</feature>
<keyword evidence="5 10" id="KW-0347">Helicase</keyword>
<dbReference type="GO" id="GO:0004527">
    <property type="term" value="F:exonuclease activity"/>
    <property type="evidence" value="ECO:0007669"/>
    <property type="project" value="UniProtKB-KW"/>
</dbReference>
<dbReference type="PANTHER" id="PTHR47959">
    <property type="entry name" value="ATP-DEPENDENT RNA HELICASE RHLE-RELATED"/>
    <property type="match status" value="1"/>
</dbReference>
<keyword evidence="4 10" id="KW-0378">Hydrolase</keyword>
<evidence type="ECO:0000256" key="8">
    <source>
        <dbReference type="ARBA" id="ARBA00032348"/>
    </source>
</evidence>
<dbReference type="InterPro" id="IPR050079">
    <property type="entry name" value="DEAD_box_RNA_helicase"/>
</dbReference>
<dbReference type="InterPro" id="IPR027417">
    <property type="entry name" value="P-loop_NTPase"/>
</dbReference>
<dbReference type="SMART" id="SM00487">
    <property type="entry name" value="DEXDc"/>
    <property type="match status" value="1"/>
</dbReference>
<dbReference type="PROSITE" id="PS51192">
    <property type="entry name" value="HELICASE_ATP_BIND_1"/>
    <property type="match status" value="1"/>
</dbReference>
<dbReference type="InterPro" id="IPR000629">
    <property type="entry name" value="RNA-helicase_DEAD-box_CS"/>
</dbReference>
<feature type="domain" description="Helicase ATP-binding" evidence="12">
    <location>
        <begin position="294"/>
        <end position="437"/>
    </location>
</feature>
<sequence>MAAFEELGLCPELIAAADRASFTLPTPIQSEAVPLVLTGGDVLASAETGSGKTFAFGAPVLQLVHESIVESRRGRVVAAREVANDDEALGKRCAWSSTARSASAACDVSTGVMQSRAAHAWAGVRGTYGVRVRDSSGENAGVKVCYEIEVRDEGLCRVGFGSRFAALDGLGADAHSYGYGGTGKKSHNKSFENYGETFTKGDVVGCLLDCENARVRFTKNGRDLGEAFTLSEQTIKTVLFPAVCVKNAECAVHFQGKDFKFPVPSGYVPFGDLKGSEAVSGDADVEDAASSGTRKPLALILEPARDLAEQTHEFFSTFAREFQDPTLSAGLFIGGVKEGPQHAALREGVDIITGTPIRILELVQNGKLDVSQVRFFVLDEADRLLDTGNQPTIMKLFDRMPKHGKATHRLQVMLFSATLHSPEIKALADTLTVNATWVDLKGKEAVPDTVHHAMVLVDPANEPNLDALEPKAETDRVHSLANTLDGDDAASEVIKRLKPHIVRRIIDTHEMDQCLIFCRTNFDCDNLEKFLNECGGGKKFRGSFVAGVEGKYSCCVLGGARHMDERRRNLQAFKNGDVRFLICTDVAARGLDIKNLPYVINMTLPDRSEDYIHRIGRVGRADTMGLAISIVAAKKERVWFCTKKGYKPWFDPKPDDVKLTKDGGHTVWYDEPKLLKDIEARIRSSVSHLGAKFELPEAFGAAGKGAYGKARGDEKASEELNLHLEAYRPNVRALAALESKVQLSFWDLKRKFASVS</sequence>
<dbReference type="InterPro" id="IPR014001">
    <property type="entry name" value="Helicase_ATP-bd"/>
</dbReference>
<dbReference type="SMART" id="SM00449">
    <property type="entry name" value="SPRY"/>
    <property type="match status" value="1"/>
</dbReference>
<proteinExistence type="inferred from homology"/>
<dbReference type="GO" id="GO:0003724">
    <property type="term" value="F:RNA helicase activity"/>
    <property type="evidence" value="ECO:0007669"/>
    <property type="project" value="InterPro"/>
</dbReference>
<dbReference type="Pfam" id="PF00271">
    <property type="entry name" value="Helicase_C"/>
    <property type="match status" value="1"/>
</dbReference>
<name>A0A7S0PPT2_9CHLO</name>
<evidence type="ECO:0000259" key="13">
    <source>
        <dbReference type="PROSITE" id="PS51194"/>
    </source>
</evidence>
<accession>A0A7S0PPT2</accession>
<dbReference type="InterPro" id="IPR001870">
    <property type="entry name" value="B30.2/SPRY"/>
</dbReference>
<dbReference type="Pfam" id="PF00622">
    <property type="entry name" value="SPRY"/>
    <property type="match status" value="1"/>
</dbReference>
<evidence type="ECO:0000256" key="9">
    <source>
        <dbReference type="PROSITE-ProRule" id="PRU00552"/>
    </source>
</evidence>
<protein>
    <recommendedName>
        <fullName evidence="8">DEAD box protein 1</fullName>
    </recommendedName>
</protein>
<dbReference type="InterPro" id="IPR011545">
    <property type="entry name" value="DEAD/DEAH_box_helicase_dom"/>
</dbReference>
<evidence type="ECO:0000256" key="4">
    <source>
        <dbReference type="ARBA" id="ARBA00022801"/>
    </source>
</evidence>
<dbReference type="PROSITE" id="PS51194">
    <property type="entry name" value="HELICASE_CTER"/>
    <property type="match status" value="1"/>
</dbReference>
<evidence type="ECO:0000256" key="1">
    <source>
        <dbReference type="ARBA" id="ARBA00008765"/>
    </source>
</evidence>
<dbReference type="SUPFAM" id="SSF52540">
    <property type="entry name" value="P-loop containing nucleoside triphosphate hydrolases"/>
    <property type="match status" value="2"/>
</dbReference>
<dbReference type="AlphaFoldDB" id="A0A7S0PPT2"/>
<comment type="similarity">
    <text evidence="1">Belongs to the DEAD box helicase family. DDX1 subfamily.</text>
</comment>
<dbReference type="EMBL" id="HBEW01008417">
    <property type="protein sequence ID" value="CAD8588691.1"/>
    <property type="molecule type" value="Transcribed_RNA"/>
</dbReference>
<dbReference type="CDD" id="cd12873">
    <property type="entry name" value="SPRY_DDX1"/>
    <property type="match status" value="1"/>
</dbReference>
<evidence type="ECO:0000259" key="11">
    <source>
        <dbReference type="PROSITE" id="PS50188"/>
    </source>
</evidence>
<dbReference type="InterPro" id="IPR003877">
    <property type="entry name" value="SPRY_dom"/>
</dbReference>
<feature type="short sequence motif" description="Q motif" evidence="9">
    <location>
        <begin position="2"/>
        <end position="30"/>
    </location>
</feature>
<dbReference type="Gene3D" id="2.60.120.920">
    <property type="match status" value="1"/>
</dbReference>
<dbReference type="InterPro" id="IPR001650">
    <property type="entry name" value="Helicase_C-like"/>
</dbReference>
<evidence type="ECO:0000256" key="2">
    <source>
        <dbReference type="ARBA" id="ARBA00022722"/>
    </source>
</evidence>
<reference evidence="15" key="1">
    <citation type="submission" date="2021-01" db="EMBL/GenBank/DDBJ databases">
        <authorList>
            <person name="Corre E."/>
            <person name="Pelletier E."/>
            <person name="Niang G."/>
            <person name="Scheremetjew M."/>
            <person name="Finn R."/>
            <person name="Kale V."/>
            <person name="Holt S."/>
            <person name="Cochrane G."/>
            <person name="Meng A."/>
            <person name="Brown T."/>
            <person name="Cohen L."/>
        </authorList>
    </citation>
    <scope>NUCLEOTIDE SEQUENCE</scope>
    <source>
        <strain evidence="15">Clade-D-RCC2572</strain>
    </source>
</reference>
<dbReference type="GO" id="GO:0003676">
    <property type="term" value="F:nucleic acid binding"/>
    <property type="evidence" value="ECO:0007669"/>
    <property type="project" value="InterPro"/>
</dbReference>
<keyword evidence="3 10" id="KW-0547">Nucleotide-binding</keyword>
<evidence type="ECO:0000256" key="7">
    <source>
        <dbReference type="ARBA" id="ARBA00022840"/>
    </source>
</evidence>
<dbReference type="InterPro" id="IPR043136">
    <property type="entry name" value="B30.2/SPRY_sf"/>
</dbReference>
<evidence type="ECO:0000313" key="15">
    <source>
        <dbReference type="EMBL" id="CAD8588691.1"/>
    </source>
</evidence>
<dbReference type="SUPFAM" id="SSF49899">
    <property type="entry name" value="Concanavalin A-like lectins/glucanases"/>
    <property type="match status" value="1"/>
</dbReference>
<dbReference type="InterPro" id="IPR014014">
    <property type="entry name" value="RNA_helicase_DEAD_Q_motif"/>
</dbReference>
<dbReference type="PROSITE" id="PS00039">
    <property type="entry name" value="DEAD_ATP_HELICASE"/>
    <property type="match status" value="1"/>
</dbReference>
<dbReference type="Pfam" id="PF00270">
    <property type="entry name" value="DEAD"/>
    <property type="match status" value="2"/>
</dbReference>
<evidence type="ECO:0000259" key="14">
    <source>
        <dbReference type="PROSITE" id="PS51195"/>
    </source>
</evidence>
<dbReference type="PANTHER" id="PTHR47959:SF13">
    <property type="entry name" value="ATP-DEPENDENT RNA HELICASE RHLE"/>
    <property type="match status" value="1"/>
</dbReference>
<dbReference type="InterPro" id="IPR013320">
    <property type="entry name" value="ConA-like_dom_sf"/>
</dbReference>
<dbReference type="CDD" id="cd18787">
    <property type="entry name" value="SF2_C_DEAD"/>
    <property type="match status" value="1"/>
</dbReference>
<keyword evidence="6" id="KW-0269">Exonuclease</keyword>
<organism evidence="15">
    <name type="scientific">Ostreococcus mediterraneus</name>
    <dbReference type="NCBI Taxonomy" id="1486918"/>
    <lineage>
        <taxon>Eukaryota</taxon>
        <taxon>Viridiplantae</taxon>
        <taxon>Chlorophyta</taxon>
        <taxon>Mamiellophyceae</taxon>
        <taxon>Mamiellales</taxon>
        <taxon>Bathycoccaceae</taxon>
        <taxon>Ostreococcus</taxon>
    </lineage>
</organism>
<gene>
    <name evidence="15" type="ORF">OMED0929_LOCUS7099</name>
</gene>
<dbReference type="PROSITE" id="PS50188">
    <property type="entry name" value="B302_SPRY"/>
    <property type="match status" value="1"/>
</dbReference>
<feature type="domain" description="Helicase C-terminal" evidence="13">
    <location>
        <begin position="500"/>
        <end position="697"/>
    </location>
</feature>
<dbReference type="Gene3D" id="3.40.50.300">
    <property type="entry name" value="P-loop containing nucleotide triphosphate hydrolases"/>
    <property type="match status" value="3"/>
</dbReference>
<dbReference type="PROSITE" id="PS51195">
    <property type="entry name" value="Q_MOTIF"/>
    <property type="match status" value="1"/>
</dbReference>
<evidence type="ECO:0000259" key="12">
    <source>
        <dbReference type="PROSITE" id="PS51192"/>
    </source>
</evidence>
<keyword evidence="2" id="KW-0540">Nuclease</keyword>
<evidence type="ECO:0000256" key="6">
    <source>
        <dbReference type="ARBA" id="ARBA00022839"/>
    </source>
</evidence>
<keyword evidence="7 10" id="KW-0067">ATP-binding</keyword>
<dbReference type="GO" id="GO:0005829">
    <property type="term" value="C:cytosol"/>
    <property type="evidence" value="ECO:0007669"/>
    <property type="project" value="TreeGrafter"/>
</dbReference>
<evidence type="ECO:0000256" key="3">
    <source>
        <dbReference type="ARBA" id="ARBA00022741"/>
    </source>
</evidence>